<dbReference type="AlphaFoldDB" id="A0A915KHU0"/>
<dbReference type="WBParaSite" id="nRc.2.0.1.t38404-RA">
    <property type="protein sequence ID" value="nRc.2.0.1.t38404-RA"/>
    <property type="gene ID" value="nRc.2.0.1.g38404"/>
</dbReference>
<sequence length="278" mass="30482">MNNNSPRSPWQDFKGTFESMQNKVYCYLLMGQSKLRPEASSSTAAAQHQPHHFQRPLHSAHAPVRPTFSYQDPSTSRILNNGGQRRHTSGVNKCLLSPVSPRATRRNRSPKINIAANSYFVYPEYSFNTDDGDSDTLKAEKQISSDYEETDENDIFVNDEHRPKMTTENIAPKNKGKSLLTKKDSPGGVVKESNEISQTTDDGDSETKAYFSSNLKHVDTVVQADMSNNSQPATIAVAGGGSNAPVIINNAFTTTTFALCSLNDSTQSNLLTSPGMVA</sequence>
<feature type="region of interest" description="Disordered" evidence="1">
    <location>
        <begin position="144"/>
        <end position="207"/>
    </location>
</feature>
<feature type="region of interest" description="Disordered" evidence="1">
    <location>
        <begin position="71"/>
        <end position="95"/>
    </location>
</feature>
<evidence type="ECO:0000313" key="3">
    <source>
        <dbReference type="WBParaSite" id="nRc.2.0.1.t38404-RA"/>
    </source>
</evidence>
<proteinExistence type="predicted"/>
<keyword evidence="2" id="KW-1185">Reference proteome</keyword>
<reference evidence="3" key="1">
    <citation type="submission" date="2022-11" db="UniProtKB">
        <authorList>
            <consortium name="WormBaseParasite"/>
        </authorList>
    </citation>
    <scope>IDENTIFICATION</scope>
</reference>
<organism evidence="2 3">
    <name type="scientific">Romanomermis culicivorax</name>
    <name type="common">Nematode worm</name>
    <dbReference type="NCBI Taxonomy" id="13658"/>
    <lineage>
        <taxon>Eukaryota</taxon>
        <taxon>Metazoa</taxon>
        <taxon>Ecdysozoa</taxon>
        <taxon>Nematoda</taxon>
        <taxon>Enoplea</taxon>
        <taxon>Dorylaimia</taxon>
        <taxon>Mermithida</taxon>
        <taxon>Mermithoidea</taxon>
        <taxon>Mermithidae</taxon>
        <taxon>Romanomermis</taxon>
    </lineage>
</organism>
<dbReference type="Proteomes" id="UP000887565">
    <property type="component" value="Unplaced"/>
</dbReference>
<evidence type="ECO:0000313" key="2">
    <source>
        <dbReference type="Proteomes" id="UP000887565"/>
    </source>
</evidence>
<protein>
    <submittedName>
        <fullName evidence="3">Uncharacterized protein</fullName>
    </submittedName>
</protein>
<accession>A0A915KHU0</accession>
<evidence type="ECO:0000256" key="1">
    <source>
        <dbReference type="SAM" id="MobiDB-lite"/>
    </source>
</evidence>
<feature type="compositionally biased region" description="Polar residues" evidence="1">
    <location>
        <begin position="71"/>
        <end position="83"/>
    </location>
</feature>
<name>A0A915KHU0_ROMCU</name>